<evidence type="ECO:0000313" key="2">
    <source>
        <dbReference type="Proteomes" id="UP000215914"/>
    </source>
</evidence>
<dbReference type="Proteomes" id="UP000215914">
    <property type="component" value="Unassembled WGS sequence"/>
</dbReference>
<protein>
    <submittedName>
        <fullName evidence="1">Uncharacterized protein</fullName>
    </submittedName>
</protein>
<accession>A0A9K3HIB9</accession>
<dbReference type="AlphaFoldDB" id="A0A9K3HIB9"/>
<keyword evidence="2" id="KW-1185">Reference proteome</keyword>
<dbReference type="Gramene" id="mRNA:HanXRQr2_Chr12g0552141">
    <property type="protein sequence ID" value="CDS:HanXRQr2_Chr12g0552141.1"/>
    <property type="gene ID" value="HanXRQr2_Chr12g0552141"/>
</dbReference>
<reference evidence="1" key="1">
    <citation type="journal article" date="2017" name="Nature">
        <title>The sunflower genome provides insights into oil metabolism, flowering and Asterid evolution.</title>
        <authorList>
            <person name="Badouin H."/>
            <person name="Gouzy J."/>
            <person name="Grassa C.J."/>
            <person name="Murat F."/>
            <person name="Staton S.E."/>
            <person name="Cottret L."/>
            <person name="Lelandais-Briere C."/>
            <person name="Owens G.L."/>
            <person name="Carrere S."/>
            <person name="Mayjonade B."/>
            <person name="Legrand L."/>
            <person name="Gill N."/>
            <person name="Kane N.C."/>
            <person name="Bowers J.E."/>
            <person name="Hubner S."/>
            <person name="Bellec A."/>
            <person name="Berard A."/>
            <person name="Berges H."/>
            <person name="Blanchet N."/>
            <person name="Boniface M.C."/>
            <person name="Brunel D."/>
            <person name="Catrice O."/>
            <person name="Chaidir N."/>
            <person name="Claudel C."/>
            <person name="Donnadieu C."/>
            <person name="Faraut T."/>
            <person name="Fievet G."/>
            <person name="Helmstetter N."/>
            <person name="King M."/>
            <person name="Knapp S.J."/>
            <person name="Lai Z."/>
            <person name="Le Paslier M.C."/>
            <person name="Lippi Y."/>
            <person name="Lorenzon L."/>
            <person name="Mandel J.R."/>
            <person name="Marage G."/>
            <person name="Marchand G."/>
            <person name="Marquand E."/>
            <person name="Bret-Mestries E."/>
            <person name="Morien E."/>
            <person name="Nambeesan S."/>
            <person name="Nguyen T."/>
            <person name="Pegot-Espagnet P."/>
            <person name="Pouilly N."/>
            <person name="Raftis F."/>
            <person name="Sallet E."/>
            <person name="Schiex T."/>
            <person name="Thomas J."/>
            <person name="Vandecasteele C."/>
            <person name="Vares D."/>
            <person name="Vear F."/>
            <person name="Vautrin S."/>
            <person name="Crespi M."/>
            <person name="Mangin B."/>
            <person name="Burke J.M."/>
            <person name="Salse J."/>
            <person name="Munos S."/>
            <person name="Vincourt P."/>
            <person name="Rieseberg L.H."/>
            <person name="Langlade N.B."/>
        </authorList>
    </citation>
    <scope>NUCLEOTIDE SEQUENCE</scope>
    <source>
        <tissue evidence="1">Leaves</tissue>
    </source>
</reference>
<gene>
    <name evidence="1" type="ORF">HanXRQr2_Chr12g0552141</name>
</gene>
<evidence type="ECO:0000313" key="1">
    <source>
        <dbReference type="EMBL" id="KAF5778827.1"/>
    </source>
</evidence>
<comment type="caution">
    <text evidence="1">The sequence shown here is derived from an EMBL/GenBank/DDBJ whole genome shotgun (WGS) entry which is preliminary data.</text>
</comment>
<organism evidence="1 2">
    <name type="scientific">Helianthus annuus</name>
    <name type="common">Common sunflower</name>
    <dbReference type="NCBI Taxonomy" id="4232"/>
    <lineage>
        <taxon>Eukaryota</taxon>
        <taxon>Viridiplantae</taxon>
        <taxon>Streptophyta</taxon>
        <taxon>Embryophyta</taxon>
        <taxon>Tracheophyta</taxon>
        <taxon>Spermatophyta</taxon>
        <taxon>Magnoliopsida</taxon>
        <taxon>eudicotyledons</taxon>
        <taxon>Gunneridae</taxon>
        <taxon>Pentapetalae</taxon>
        <taxon>asterids</taxon>
        <taxon>campanulids</taxon>
        <taxon>Asterales</taxon>
        <taxon>Asteraceae</taxon>
        <taxon>Asteroideae</taxon>
        <taxon>Heliantheae alliance</taxon>
        <taxon>Heliantheae</taxon>
        <taxon>Helianthus</taxon>
    </lineage>
</organism>
<reference evidence="1" key="2">
    <citation type="submission" date="2020-06" db="EMBL/GenBank/DDBJ databases">
        <title>Helianthus annuus Genome sequencing and assembly Release 2.</title>
        <authorList>
            <person name="Gouzy J."/>
            <person name="Langlade N."/>
            <person name="Munos S."/>
        </authorList>
    </citation>
    <scope>NUCLEOTIDE SEQUENCE</scope>
    <source>
        <tissue evidence="1">Leaves</tissue>
    </source>
</reference>
<proteinExistence type="predicted"/>
<name>A0A9K3HIB9_HELAN</name>
<sequence>MVLWPLSIITPIDATFIPSSHFENRETCVSTVPPPYRRHRQPPLQLLQVQSVPHV</sequence>
<dbReference type="EMBL" id="MNCJ02000327">
    <property type="protein sequence ID" value="KAF5778827.1"/>
    <property type="molecule type" value="Genomic_DNA"/>
</dbReference>